<evidence type="ECO:0000313" key="2">
    <source>
        <dbReference type="EMBL" id="GHO56075.1"/>
    </source>
</evidence>
<dbReference type="SUPFAM" id="SSF52540">
    <property type="entry name" value="P-loop containing nucleoside triphosphate hydrolases"/>
    <property type="match status" value="1"/>
</dbReference>
<accession>A0ABQ3UUH0</accession>
<reference evidence="2 3" key="1">
    <citation type="journal article" date="2021" name="Int. J. Syst. Evol. Microbiol.">
        <title>Reticulibacter mediterranei gen. nov., sp. nov., within the new family Reticulibacteraceae fam. nov., and Ktedonospora formicarum gen. nov., sp. nov., Ktedonobacter robiniae sp. nov., Dictyobacter formicarum sp. nov. and Dictyobacter arantiisoli sp. nov., belonging to the class Ktedonobacteria.</title>
        <authorList>
            <person name="Yabe S."/>
            <person name="Zheng Y."/>
            <person name="Wang C.M."/>
            <person name="Sakai Y."/>
            <person name="Abe K."/>
            <person name="Yokota A."/>
            <person name="Donadio S."/>
            <person name="Cavaletti L."/>
            <person name="Monciardini P."/>
        </authorList>
    </citation>
    <scope>NUCLEOTIDE SEQUENCE [LARGE SCALE GENOMIC DNA]</scope>
    <source>
        <strain evidence="2 3">SOSP1-30</strain>
    </source>
</reference>
<name>A0ABQ3UUH0_9CHLR</name>
<feature type="domain" description="ATPase AAA-type core" evidence="1">
    <location>
        <begin position="363"/>
        <end position="438"/>
    </location>
</feature>
<gene>
    <name evidence="2" type="ORF">KSB_45500</name>
</gene>
<dbReference type="Pfam" id="PF13304">
    <property type="entry name" value="AAA_21"/>
    <property type="match status" value="1"/>
</dbReference>
<comment type="caution">
    <text evidence="2">The sequence shown here is derived from an EMBL/GenBank/DDBJ whole genome shotgun (WGS) entry which is preliminary data.</text>
</comment>
<dbReference type="Gene3D" id="3.40.50.300">
    <property type="entry name" value="P-loop containing nucleotide triphosphate hydrolases"/>
    <property type="match status" value="2"/>
</dbReference>
<dbReference type="InterPro" id="IPR051396">
    <property type="entry name" value="Bact_Antivir_Def_Nuclease"/>
</dbReference>
<dbReference type="RefSeq" id="WP_201372656.1">
    <property type="nucleotide sequence ID" value="NZ_BNJG01000002.1"/>
</dbReference>
<proteinExistence type="predicted"/>
<evidence type="ECO:0000313" key="3">
    <source>
        <dbReference type="Proteomes" id="UP000654345"/>
    </source>
</evidence>
<dbReference type="PANTHER" id="PTHR43581:SF4">
    <property type="entry name" value="ATP_GTP PHOSPHATASE"/>
    <property type="match status" value="1"/>
</dbReference>
<keyword evidence="3" id="KW-1185">Reference proteome</keyword>
<protein>
    <recommendedName>
        <fullName evidence="1">ATPase AAA-type core domain-containing protein</fullName>
    </recommendedName>
</protein>
<organism evidence="2 3">
    <name type="scientific">Ktedonobacter robiniae</name>
    <dbReference type="NCBI Taxonomy" id="2778365"/>
    <lineage>
        <taxon>Bacteria</taxon>
        <taxon>Bacillati</taxon>
        <taxon>Chloroflexota</taxon>
        <taxon>Ktedonobacteria</taxon>
        <taxon>Ktedonobacterales</taxon>
        <taxon>Ktedonobacteraceae</taxon>
        <taxon>Ktedonobacter</taxon>
    </lineage>
</organism>
<evidence type="ECO:0000259" key="1">
    <source>
        <dbReference type="Pfam" id="PF13304"/>
    </source>
</evidence>
<sequence>MRIEELRIVGYQILRDITIHPGKTSQLNGAPGLQSSIDLLVGVNGTGKSTLLRALAIIFQCLEQNNSIPPFGFAIKYMLDEQPKMIFVSNLDDNTDQLTPLLRFRLGDDPEEVVVGKIKEEYLPRHIIALTSGSETGWLYNGETTDETEVGILSRGAQIEDLESFLQTWDLTEVPGNPLERDRGQVHPNPSSRFQLITANLMPYVVLCGLLSDMCNDSKYLQPILESAKIEKLYGFSLQLYLDKDQIAQDLVPFIAHLWECATYIVRTGKNYLLVFLFDNQVSADATLSPDEENQGQSRPEQLLGETGDGLTFFTQMLPLIIADDPNSQIMRKTNLFLKSARPLPQNSTEEMSPSEQSSLYLFDWLSDGEQSLLGRLCLLPLLSYTEAMVLLDEPEVHFNDYWKRQLLQMLHSSLQQQKPGQRPTSSHILMTTHSSITLSDVANTNIWILERDYDHQSRATQPRLRTLGTDPSDIIIHIFRADSAIGAYSAAYIREQLQASEEFPDDKRIKKLNELLKQVGPGYWRYLIRREILSLEAPQIWNPLDSGEETLS</sequence>
<dbReference type="Proteomes" id="UP000654345">
    <property type="component" value="Unassembled WGS sequence"/>
</dbReference>
<dbReference type="EMBL" id="BNJG01000002">
    <property type="protein sequence ID" value="GHO56075.1"/>
    <property type="molecule type" value="Genomic_DNA"/>
</dbReference>
<dbReference type="InterPro" id="IPR027417">
    <property type="entry name" value="P-loop_NTPase"/>
</dbReference>
<dbReference type="InterPro" id="IPR003959">
    <property type="entry name" value="ATPase_AAA_core"/>
</dbReference>
<dbReference type="PANTHER" id="PTHR43581">
    <property type="entry name" value="ATP/GTP PHOSPHATASE"/>
    <property type="match status" value="1"/>
</dbReference>